<reference evidence="2" key="1">
    <citation type="submission" date="2018-04" db="EMBL/GenBank/DDBJ databases">
        <authorList>
            <person name="Cornet L."/>
        </authorList>
    </citation>
    <scope>NUCLEOTIDE SEQUENCE [LARGE SCALE GENOMIC DNA]</scope>
</reference>
<comment type="caution">
    <text evidence="1">The sequence shown here is derived from an EMBL/GenBank/DDBJ whole genome shotgun (WGS) entry which is preliminary data.</text>
</comment>
<protein>
    <recommendedName>
        <fullName evidence="3">Iron-containing redox enzyme family protein</fullName>
    </recommendedName>
</protein>
<accession>A0A2W4WPZ9</accession>
<evidence type="ECO:0000313" key="1">
    <source>
        <dbReference type="EMBL" id="PZO43939.1"/>
    </source>
</evidence>
<dbReference type="EMBL" id="QBMN01000023">
    <property type="protein sequence ID" value="PZO43939.1"/>
    <property type="molecule type" value="Genomic_DNA"/>
</dbReference>
<dbReference type="Gene3D" id="1.20.910.10">
    <property type="entry name" value="Heme oxygenase-like"/>
    <property type="match status" value="1"/>
</dbReference>
<name>A0A2W4WPZ9_9CYAN</name>
<reference evidence="1 2" key="2">
    <citation type="submission" date="2018-06" db="EMBL/GenBank/DDBJ databases">
        <title>Metagenomic assembly of (sub)arctic Cyanobacteria and their associated microbiome from non-axenic cultures.</title>
        <authorList>
            <person name="Baurain D."/>
        </authorList>
    </citation>
    <scope>NUCLEOTIDE SEQUENCE [LARGE SCALE GENOMIC DNA]</scope>
    <source>
        <strain evidence="1">ULC041bin1</strain>
    </source>
</reference>
<dbReference type="AlphaFoldDB" id="A0A2W4WPZ9"/>
<organism evidence="1 2">
    <name type="scientific">Shackletoniella antarctica</name>
    <dbReference type="NCBI Taxonomy" id="268115"/>
    <lineage>
        <taxon>Bacteria</taxon>
        <taxon>Bacillati</taxon>
        <taxon>Cyanobacteriota</taxon>
        <taxon>Cyanophyceae</taxon>
        <taxon>Oculatellales</taxon>
        <taxon>Oculatellaceae</taxon>
        <taxon>Shackletoniella</taxon>
    </lineage>
</organism>
<proteinExistence type="predicted"/>
<evidence type="ECO:0008006" key="3">
    <source>
        <dbReference type="Google" id="ProtNLM"/>
    </source>
</evidence>
<dbReference type="InterPro" id="IPR016084">
    <property type="entry name" value="Haem_Oase-like_multi-hlx"/>
</dbReference>
<dbReference type="Proteomes" id="UP000249081">
    <property type="component" value="Unassembled WGS sequence"/>
</dbReference>
<evidence type="ECO:0000313" key="2">
    <source>
        <dbReference type="Proteomes" id="UP000249081"/>
    </source>
</evidence>
<sequence length="259" mass="29832">MLSVTHDSITKHFESIESHKAIIHPLFEWLNEQSIDRFSDAILFDIYRTNYFTRTQGITSAISEILKAAIEESDSLTIALVGMNIFEETGEGDSKNTHLMMLQDSHNQHGEFIFNLAPIPIKLARHNDHTLNHTLKSFRNFPENRMHLYSNTSYLFKLGVMLADETAAVPMIEGFYKAFFKPYEKLYTKKDFQSMSQYFSSHLSGVEQRHGSDILQAVDNNFKSISDLDEVMYGIESFFRIQSDIWDDLLLALLTAKRG</sequence>
<gene>
    <name evidence="1" type="ORF">DCF17_05230</name>
</gene>